<keyword evidence="11" id="KW-0961">Cell wall biogenesis/degradation</keyword>
<feature type="domain" description="Glycoside hydrolase family 5" evidence="18">
    <location>
        <begin position="354"/>
        <end position="593"/>
    </location>
</feature>
<feature type="region of interest" description="Disordered" evidence="16">
    <location>
        <begin position="1"/>
        <end position="175"/>
    </location>
</feature>
<dbReference type="GO" id="GO:0071555">
    <property type="term" value="P:cell wall organization"/>
    <property type="evidence" value="ECO:0007669"/>
    <property type="project" value="UniProtKB-KW"/>
</dbReference>
<dbReference type="STRING" id="1392247.A0A3N4L4W2"/>
<comment type="catalytic activity">
    <reaction evidence="12">
        <text>Successive hydrolysis of beta-D-glucose units from the non-reducing ends of (1-&gt;3)-beta-D-glucans, releasing alpha-glucose.</text>
        <dbReference type="EC" id="3.2.1.58"/>
    </reaction>
</comment>
<keyword evidence="4 17" id="KW-0812">Transmembrane</keyword>
<evidence type="ECO:0000256" key="15">
    <source>
        <dbReference type="ARBA" id="ARBA00041260"/>
    </source>
</evidence>
<evidence type="ECO:0000256" key="9">
    <source>
        <dbReference type="ARBA" id="ARBA00023180"/>
    </source>
</evidence>
<dbReference type="InParanoid" id="A0A3N4L4W2"/>
<dbReference type="FunFam" id="3.20.20.80:FF:000033">
    <property type="entry name" value="Glucan 1,3-beta-glucosidase A"/>
    <property type="match status" value="1"/>
</dbReference>
<dbReference type="GO" id="GO:0005886">
    <property type="term" value="C:plasma membrane"/>
    <property type="evidence" value="ECO:0007669"/>
    <property type="project" value="UniProtKB-SubCell"/>
</dbReference>
<accession>A0A3N4L4W2</accession>
<dbReference type="EMBL" id="ML119107">
    <property type="protein sequence ID" value="RPB16818.1"/>
    <property type="molecule type" value="Genomic_DNA"/>
</dbReference>
<keyword evidence="6" id="KW-0735">Signal-anchor</keyword>
<reference evidence="19 20" key="1">
    <citation type="journal article" date="2018" name="Nat. Ecol. Evol.">
        <title>Pezizomycetes genomes reveal the molecular basis of ectomycorrhizal truffle lifestyle.</title>
        <authorList>
            <person name="Murat C."/>
            <person name="Payen T."/>
            <person name="Noel B."/>
            <person name="Kuo A."/>
            <person name="Morin E."/>
            <person name="Chen J."/>
            <person name="Kohler A."/>
            <person name="Krizsan K."/>
            <person name="Balestrini R."/>
            <person name="Da Silva C."/>
            <person name="Montanini B."/>
            <person name="Hainaut M."/>
            <person name="Levati E."/>
            <person name="Barry K.W."/>
            <person name="Belfiori B."/>
            <person name="Cichocki N."/>
            <person name="Clum A."/>
            <person name="Dockter R.B."/>
            <person name="Fauchery L."/>
            <person name="Guy J."/>
            <person name="Iotti M."/>
            <person name="Le Tacon F."/>
            <person name="Lindquist E.A."/>
            <person name="Lipzen A."/>
            <person name="Malagnac F."/>
            <person name="Mello A."/>
            <person name="Molinier V."/>
            <person name="Miyauchi S."/>
            <person name="Poulain J."/>
            <person name="Riccioni C."/>
            <person name="Rubini A."/>
            <person name="Sitrit Y."/>
            <person name="Splivallo R."/>
            <person name="Traeger S."/>
            <person name="Wang M."/>
            <person name="Zifcakova L."/>
            <person name="Wipf D."/>
            <person name="Zambonelli A."/>
            <person name="Paolocci F."/>
            <person name="Nowrousian M."/>
            <person name="Ottonello S."/>
            <person name="Baldrian P."/>
            <person name="Spatafora J.W."/>
            <person name="Henrissat B."/>
            <person name="Nagy L.G."/>
            <person name="Aury J.M."/>
            <person name="Wincker P."/>
            <person name="Grigoriev I.V."/>
            <person name="Bonfante P."/>
            <person name="Martin F.M."/>
        </authorList>
    </citation>
    <scope>NUCLEOTIDE SEQUENCE [LARGE SCALE GENOMIC DNA]</scope>
    <source>
        <strain evidence="19 20">CCBAS932</strain>
    </source>
</reference>
<dbReference type="GO" id="GO:0009251">
    <property type="term" value="P:glucan catabolic process"/>
    <property type="evidence" value="ECO:0007669"/>
    <property type="project" value="TreeGrafter"/>
</dbReference>
<evidence type="ECO:0000256" key="6">
    <source>
        <dbReference type="ARBA" id="ARBA00022968"/>
    </source>
</evidence>
<evidence type="ECO:0000256" key="12">
    <source>
        <dbReference type="ARBA" id="ARBA00036824"/>
    </source>
</evidence>
<evidence type="ECO:0000256" key="14">
    <source>
        <dbReference type="ARBA" id="ARBA00038929"/>
    </source>
</evidence>
<evidence type="ECO:0000256" key="3">
    <source>
        <dbReference type="ARBA" id="ARBA00022475"/>
    </source>
</evidence>
<dbReference type="InterPro" id="IPR001547">
    <property type="entry name" value="Glyco_hydro_5"/>
</dbReference>
<proteinExistence type="inferred from homology"/>
<comment type="similarity">
    <text evidence="2">Belongs to the glycosyl hydrolase 5 (cellulase A) family.</text>
</comment>
<dbReference type="PANTHER" id="PTHR31297:SF34">
    <property type="entry name" value="GLUCAN 1,3-BETA-GLUCOSIDASE 2"/>
    <property type="match status" value="1"/>
</dbReference>
<keyword evidence="8 17" id="KW-0472">Membrane</keyword>
<dbReference type="AlphaFoldDB" id="A0A3N4L4W2"/>
<evidence type="ECO:0000256" key="17">
    <source>
        <dbReference type="SAM" id="Phobius"/>
    </source>
</evidence>
<dbReference type="InterPro" id="IPR017853">
    <property type="entry name" value="GH"/>
</dbReference>
<protein>
    <recommendedName>
        <fullName evidence="14">glucan 1,3-beta-glucosidase</fullName>
        <ecNumber evidence="14">3.2.1.58</ecNumber>
    </recommendedName>
    <alternativeName>
        <fullName evidence="15">Exo-1,3-beta-glucanase D</fullName>
    </alternativeName>
</protein>
<dbReference type="GO" id="GO:0009986">
    <property type="term" value="C:cell surface"/>
    <property type="evidence" value="ECO:0007669"/>
    <property type="project" value="TreeGrafter"/>
</dbReference>
<evidence type="ECO:0000313" key="19">
    <source>
        <dbReference type="EMBL" id="RPB16818.1"/>
    </source>
</evidence>
<feature type="compositionally biased region" description="Basic residues" evidence="16">
    <location>
        <begin position="124"/>
        <end position="136"/>
    </location>
</feature>
<dbReference type="PANTHER" id="PTHR31297">
    <property type="entry name" value="GLUCAN ENDO-1,6-BETA-GLUCOSIDASE B"/>
    <property type="match status" value="1"/>
</dbReference>
<dbReference type="SUPFAM" id="SSF51445">
    <property type="entry name" value="(Trans)glycosidases"/>
    <property type="match status" value="1"/>
</dbReference>
<evidence type="ECO:0000256" key="10">
    <source>
        <dbReference type="ARBA" id="ARBA00023295"/>
    </source>
</evidence>
<evidence type="ECO:0000256" key="1">
    <source>
        <dbReference type="ARBA" id="ARBA00004401"/>
    </source>
</evidence>
<keyword evidence="3" id="KW-1003">Cell membrane</keyword>
<evidence type="ECO:0000256" key="11">
    <source>
        <dbReference type="ARBA" id="ARBA00023316"/>
    </source>
</evidence>
<dbReference type="GO" id="GO:0004338">
    <property type="term" value="F:glucan exo-1,3-beta-glucosidase activity"/>
    <property type="evidence" value="ECO:0007669"/>
    <property type="project" value="UniProtKB-EC"/>
</dbReference>
<dbReference type="InterPro" id="IPR050386">
    <property type="entry name" value="Glycosyl_hydrolase_5"/>
</dbReference>
<keyword evidence="10" id="KW-0326">Glycosidase</keyword>
<organism evidence="19 20">
    <name type="scientific">Morchella conica CCBAS932</name>
    <dbReference type="NCBI Taxonomy" id="1392247"/>
    <lineage>
        <taxon>Eukaryota</taxon>
        <taxon>Fungi</taxon>
        <taxon>Dikarya</taxon>
        <taxon>Ascomycota</taxon>
        <taxon>Pezizomycotina</taxon>
        <taxon>Pezizomycetes</taxon>
        <taxon>Pezizales</taxon>
        <taxon>Morchellaceae</taxon>
        <taxon>Morchella</taxon>
    </lineage>
</organism>
<keyword evidence="20" id="KW-1185">Reference proteome</keyword>
<comment type="subcellular location">
    <subcellularLocation>
        <location evidence="1">Cell membrane</location>
        <topology evidence="1">Single-pass type II membrane protein</topology>
    </subcellularLocation>
</comment>
<evidence type="ECO:0000313" key="20">
    <source>
        <dbReference type="Proteomes" id="UP000277580"/>
    </source>
</evidence>
<keyword evidence="5 19" id="KW-0378">Hydrolase</keyword>
<keyword evidence="9" id="KW-0325">Glycoprotein</keyword>
<sequence length="718" mass="80176">MPRYALAHQRDDSHDSTYDEIEREKIAAAIRSERRRERDLGRAESRRPRRGESRRGDIGRGESRRGESRHGESRRRESRRGESRHGEGRRGESRRGNAQTIRVVRSESTEDEWRHRGGDLGERPRRKSRTKRKSRHGIAIDGANDEDLEAAERLRGRRSRSRSAPPPPPPPKKRRCGRRFWILLGITILLLVILIPVGIVVAGKKKAATSSADGTGLGKGASSGDISNIDPNSVPSEYKGTYLDPFTWLDTTDFNLTFTDKKVGGLSVMGLFDDYDDSTKANPSVPALNEKWNYGTEAGTNPIRGVNVGGWLIIEPFITPSFFDAYSSAYGVVDEYTLTKTLGESKTKETVEKHYSTFVNEATFKGIRDAGLDHVRIPFGYWAVFPETGDPYLPNVGWRYLLRAIEYCRKYGLRVKLDLHSVYGGANGWNHSGRLGPINWLNGTDGELNGQKTLDLHAGMAEFFAQSRYKNIVTMYGLVNEPKMIYLDPQKVIDWSTKAHTVIRKAGYEGYIIFGDGFRGLTSWKGAFDGLDKLVLDVHQYVIFNVGQLSASHTAKVNFACIGWSQQLAQSLNTSTGFGPTIVGEWGQADTDCTPYLNNVGVGSRWEGTLNTTDGTAVSKPSCPSGTDCSCEKANADASTYTAEYKQFLKMFAIAQMDAFEVGWGWMYWTWDTEKATQWSYKKGMAAGILPTKAYDRDWSCSGNDVPDFLSLGLPESY</sequence>
<dbReference type="Gene3D" id="3.20.20.80">
    <property type="entry name" value="Glycosidases"/>
    <property type="match status" value="1"/>
</dbReference>
<dbReference type="OrthoDB" id="62120at2759"/>
<feature type="transmembrane region" description="Helical" evidence="17">
    <location>
        <begin position="180"/>
        <end position="202"/>
    </location>
</feature>
<dbReference type="Pfam" id="PF00150">
    <property type="entry name" value="Cellulase"/>
    <property type="match status" value="1"/>
</dbReference>
<evidence type="ECO:0000256" key="4">
    <source>
        <dbReference type="ARBA" id="ARBA00022692"/>
    </source>
</evidence>
<evidence type="ECO:0000256" key="8">
    <source>
        <dbReference type="ARBA" id="ARBA00023136"/>
    </source>
</evidence>
<evidence type="ECO:0000256" key="13">
    <source>
        <dbReference type="ARBA" id="ARBA00037126"/>
    </source>
</evidence>
<dbReference type="EC" id="3.2.1.58" evidence="14"/>
<keyword evidence="7 17" id="KW-1133">Transmembrane helix</keyword>
<name>A0A3N4L4W2_9PEZI</name>
<feature type="compositionally biased region" description="Basic and acidic residues" evidence="16">
    <location>
        <begin position="8"/>
        <end position="95"/>
    </location>
</feature>
<evidence type="ECO:0000259" key="18">
    <source>
        <dbReference type="Pfam" id="PF00150"/>
    </source>
</evidence>
<evidence type="ECO:0000256" key="7">
    <source>
        <dbReference type="ARBA" id="ARBA00022989"/>
    </source>
</evidence>
<dbReference type="GO" id="GO:0005576">
    <property type="term" value="C:extracellular region"/>
    <property type="evidence" value="ECO:0007669"/>
    <property type="project" value="TreeGrafter"/>
</dbReference>
<evidence type="ECO:0000256" key="16">
    <source>
        <dbReference type="SAM" id="MobiDB-lite"/>
    </source>
</evidence>
<evidence type="ECO:0000256" key="2">
    <source>
        <dbReference type="ARBA" id="ARBA00005641"/>
    </source>
</evidence>
<evidence type="ECO:0000256" key="5">
    <source>
        <dbReference type="ARBA" id="ARBA00022801"/>
    </source>
</evidence>
<gene>
    <name evidence="19" type="ORF">P167DRAFT_541583</name>
</gene>
<comment type="function">
    <text evidence="13">Glucosidase involved in the degradation of cellulosic biomass. Active on lichenan.</text>
</comment>
<feature type="region of interest" description="Disordered" evidence="16">
    <location>
        <begin position="209"/>
        <end position="231"/>
    </location>
</feature>
<feature type="compositionally biased region" description="Basic and acidic residues" evidence="16">
    <location>
        <begin position="104"/>
        <end position="123"/>
    </location>
</feature>
<dbReference type="Proteomes" id="UP000277580">
    <property type="component" value="Unassembled WGS sequence"/>
</dbReference>